<sequence>MTSFVIRNSGGGSGGCEGAGIWGANALRAGRRGGSGGALPEAWSLGAVSGGAGVQDSLPAASPGAAASPSRRGGRPLYFPVGRLPRSPLFFHHRGEEVLESKRQRWLSAPSATPRIWSVSLWGGRPHWSISLGCRNGRPHLASFLQCCLPHLLLGMKRRLVITR</sequence>
<dbReference type="RefSeq" id="XP_030894219.1">
    <property type="nucleotide sequence ID" value="XM_031038359.1"/>
</dbReference>
<keyword evidence="1" id="KW-1185">Reference proteome</keyword>
<evidence type="ECO:0000313" key="1">
    <source>
        <dbReference type="Proteomes" id="UP000245341"/>
    </source>
</evidence>
<organism evidence="1 2">
    <name type="scientific">Leptonychotes weddellii</name>
    <name type="common">Weddell seal</name>
    <name type="synonym">Otaria weddellii</name>
    <dbReference type="NCBI Taxonomy" id="9713"/>
    <lineage>
        <taxon>Eukaryota</taxon>
        <taxon>Metazoa</taxon>
        <taxon>Chordata</taxon>
        <taxon>Craniata</taxon>
        <taxon>Vertebrata</taxon>
        <taxon>Euteleostomi</taxon>
        <taxon>Mammalia</taxon>
        <taxon>Eutheria</taxon>
        <taxon>Laurasiatheria</taxon>
        <taxon>Carnivora</taxon>
        <taxon>Caniformia</taxon>
        <taxon>Pinnipedia</taxon>
        <taxon>Phocidae</taxon>
        <taxon>Monachinae</taxon>
        <taxon>Lobodontini</taxon>
        <taxon>Leptonychotes</taxon>
    </lineage>
</organism>
<reference evidence="2" key="1">
    <citation type="submission" date="2025-08" db="UniProtKB">
        <authorList>
            <consortium name="RefSeq"/>
        </authorList>
    </citation>
    <scope>IDENTIFICATION</scope>
    <source>
        <tissue evidence="2">Liver</tissue>
    </source>
</reference>
<evidence type="ECO:0000313" key="2">
    <source>
        <dbReference type="RefSeq" id="XP_030894219.1"/>
    </source>
</evidence>
<accession>A0A7F8RMD0</accession>
<dbReference type="GeneID" id="115944076"/>
<proteinExistence type="predicted"/>
<dbReference type="Proteomes" id="UP000245341">
    <property type="component" value="Unplaced"/>
</dbReference>
<dbReference type="AlphaFoldDB" id="A0A7F8RMD0"/>
<protein>
    <submittedName>
        <fullName evidence="2">Uncharacterized protein LOC115944076</fullName>
    </submittedName>
</protein>
<gene>
    <name evidence="2" type="primary">LOC115944076</name>
</gene>
<dbReference type="KEGG" id="lww:115944076"/>
<name>A0A7F8RMD0_LEPWE</name>